<dbReference type="Proteomes" id="UP000265882">
    <property type="component" value="Unassembled WGS sequence"/>
</dbReference>
<comment type="caution">
    <text evidence="1">The sequence shown here is derived from an EMBL/GenBank/DDBJ whole genome shotgun (WGS) entry which is preliminary data.</text>
</comment>
<evidence type="ECO:0008006" key="3">
    <source>
        <dbReference type="Google" id="ProtNLM"/>
    </source>
</evidence>
<reference evidence="1 2" key="1">
    <citation type="journal article" date="2017" name="ISME J.">
        <title>Energy and carbon metabolisms in a deep terrestrial subsurface fluid microbial community.</title>
        <authorList>
            <person name="Momper L."/>
            <person name="Jungbluth S.P."/>
            <person name="Lee M.D."/>
            <person name="Amend J.P."/>
        </authorList>
    </citation>
    <scope>NUCLEOTIDE SEQUENCE [LARGE SCALE GENOMIC DNA]</scope>
    <source>
        <strain evidence="1">SURF_5</strain>
    </source>
</reference>
<proteinExistence type="predicted"/>
<organism evidence="1 2">
    <name type="scientific">Abyssobacteria bacterium (strain SURF_5)</name>
    <dbReference type="NCBI Taxonomy" id="2093360"/>
    <lineage>
        <taxon>Bacteria</taxon>
        <taxon>Pseudomonadati</taxon>
        <taxon>Candidatus Hydrogenedentota</taxon>
        <taxon>Candidatus Abyssobacteria</taxon>
    </lineage>
</organism>
<dbReference type="Pfam" id="PF20583">
    <property type="entry name" value="DUF6786"/>
    <property type="match status" value="1"/>
</dbReference>
<name>A0A3A4NHK5_ABYX5</name>
<dbReference type="EMBL" id="QZKU01000110">
    <property type="protein sequence ID" value="RJP17796.1"/>
    <property type="molecule type" value="Genomic_DNA"/>
</dbReference>
<sequence length="374" mass="41763">MTFEGTRRLLASHGLRTLVLRRKPDEGCLLIAPDLSGRIIAVSLDGPGGENFGFVKEEAIANKGRNPQFNAYGGALRWWIGPEGGQYGLAFPPGTNRFDLDSWRIPEEYNGKSFNVLYPKDTEGSAALLGAECRLENASGTRFHIGVSCRIGLIGSPLPPKKKSASLRHFGYRCEMCFENLSSAPMRRETGLVSIWMLGMYMPSAHAFVIAPFEKGGAKKIVTDTYFSPSGLSRHRLMIRENDGYLVFRADGKERSKIGLSRSRASATLGSIDFTRNLLTVWRFPVRRRMAYVNSLWELQKHPYSGDVVNSYNDDGKIGDFYELECSSPALALLPGERARFPLDIHHFDGPHEALLKTTSRLLGRKLRETDLRT</sequence>
<dbReference type="InterPro" id="IPR046713">
    <property type="entry name" value="DUF6786"/>
</dbReference>
<evidence type="ECO:0000313" key="2">
    <source>
        <dbReference type="Proteomes" id="UP000265882"/>
    </source>
</evidence>
<evidence type="ECO:0000313" key="1">
    <source>
        <dbReference type="EMBL" id="RJP17796.1"/>
    </source>
</evidence>
<dbReference type="AlphaFoldDB" id="A0A3A4NHK5"/>
<gene>
    <name evidence="1" type="ORF">C4520_15615</name>
</gene>
<protein>
    <recommendedName>
        <fullName evidence="3">DUF4432 family protein</fullName>
    </recommendedName>
</protein>
<accession>A0A3A4NHK5</accession>